<evidence type="ECO:0000313" key="2">
    <source>
        <dbReference type="Proteomes" id="UP000594774"/>
    </source>
</evidence>
<proteinExistence type="predicted"/>
<dbReference type="EMBL" id="CP065628">
    <property type="protein sequence ID" value="QPR30257.1"/>
    <property type="molecule type" value="Genomic_DNA"/>
</dbReference>
<sequence>MNLPPPVLLPYRVALALSRAVASSLLPSPWDHFPRSPRARIWWHHARITG</sequence>
<protein>
    <submittedName>
        <fullName evidence="1">Uncharacterized protein</fullName>
    </submittedName>
</protein>
<evidence type="ECO:0000313" key="1">
    <source>
        <dbReference type="EMBL" id="QPR30257.1"/>
    </source>
</evidence>
<accession>A0AB37G8H6</accession>
<dbReference type="RefSeq" id="WP_197914333.1">
    <property type="nucleotide sequence ID" value="NZ_CP065628.1"/>
</dbReference>
<organism evidence="1 2">
    <name type="scientific">Corynebacterium amycolatum</name>
    <dbReference type="NCBI Taxonomy" id="43765"/>
    <lineage>
        <taxon>Bacteria</taxon>
        <taxon>Bacillati</taxon>
        <taxon>Actinomycetota</taxon>
        <taxon>Actinomycetes</taxon>
        <taxon>Mycobacteriales</taxon>
        <taxon>Corynebacteriaceae</taxon>
        <taxon>Corynebacterium</taxon>
    </lineage>
</organism>
<dbReference type="Proteomes" id="UP000594774">
    <property type="component" value="Chromosome"/>
</dbReference>
<name>A0AB37G8H6_CORAY</name>
<dbReference type="AlphaFoldDB" id="A0AB37G8H6"/>
<gene>
    <name evidence="1" type="ORF">I6G95_08500</name>
</gene>
<reference evidence="1 2" key="1">
    <citation type="submission" date="2020-12" db="EMBL/GenBank/DDBJ databases">
        <title>FDA dAtabase for Regulatory Grade micrObial Sequences (FDA-ARGOS): Supporting development and validation of Infectious Disease Dx tests.</title>
        <authorList>
            <person name="Sproer C."/>
            <person name="Gronow S."/>
            <person name="Severitt S."/>
            <person name="Schroder I."/>
            <person name="Tallon L."/>
            <person name="Sadzewicz L."/>
            <person name="Zhao X."/>
            <person name="Boylan J."/>
            <person name="Ott S."/>
            <person name="Bowen H."/>
            <person name="Vavikolanu K."/>
            <person name="Mehta A."/>
            <person name="Aluvathingal J."/>
            <person name="Nadendla S."/>
            <person name="Lowell S."/>
            <person name="Myers T."/>
            <person name="Yan Y."/>
            <person name="Sichtig H."/>
        </authorList>
    </citation>
    <scope>NUCLEOTIDE SEQUENCE [LARGE SCALE GENOMIC DNA]</scope>
    <source>
        <strain evidence="1 2">FDAARGOS_938</strain>
    </source>
</reference>